<dbReference type="PROSITE" id="PS50206">
    <property type="entry name" value="RHODANESE_3"/>
    <property type="match status" value="2"/>
</dbReference>
<dbReference type="GO" id="GO:0004792">
    <property type="term" value="F:thiosulfate-cyanide sulfurtransferase activity"/>
    <property type="evidence" value="ECO:0007669"/>
    <property type="project" value="InterPro"/>
</dbReference>
<dbReference type="STRING" id="1401328.P856_750"/>
<dbReference type="GO" id="GO:0016784">
    <property type="term" value="F:3-mercaptopyruvate sulfurtransferase activity"/>
    <property type="evidence" value="ECO:0007669"/>
    <property type="project" value="UniProtKB-EC"/>
</dbReference>
<keyword evidence="2" id="KW-0963">Cytoplasm</keyword>
<evidence type="ECO:0000256" key="3">
    <source>
        <dbReference type="ARBA" id="ARBA00022679"/>
    </source>
</evidence>
<keyword evidence="9" id="KW-1185">Reference proteome</keyword>
<dbReference type="Gene3D" id="3.40.250.10">
    <property type="entry name" value="Rhodanese-like domain"/>
    <property type="match status" value="2"/>
</dbReference>
<dbReference type="eggNOG" id="COG2897">
    <property type="taxonomic scope" value="Bacteria"/>
</dbReference>
<sequence length="289" mass="31981">MMIDALVTTKWLADHLNNSNVIVLDCTYHITSSKRDAKAEFLDRHIPCAQHFDIDTICDLNNPLPHMIPSVEIFSKEASNFGIDNDKIVVLYDTYGMYSAARVWWMFRLFGHDKVAVLDGGLPQWQAEGYLLETGLVKNRLLSNFNAIFRRELVKSCDEVLAVVNSGEGQIVDARPSARFTGEEVEPRQGMRSGHIPGSISIPSSEFIDKATMLSVNSNKLFMIFVNSGIDLSKPIIASCGSGVTACNIAISAFRLGYPDVAIYDGSWSEWGSRKDTPVEIGPAKIRCA</sequence>
<gene>
    <name evidence="8" type="primary">sseA</name>
    <name evidence="8" type="ORF">P856_750</name>
</gene>
<dbReference type="PANTHER" id="PTHR11364">
    <property type="entry name" value="THIOSULFATE SULFERTANSFERASE"/>
    <property type="match status" value="1"/>
</dbReference>
<comment type="catalytic activity">
    <reaction evidence="5">
        <text>2-oxo-3-sulfanylpropanoate + [thioredoxin]-dithiol = [thioredoxin]-disulfide + hydrogen sulfide + pyruvate + H(+)</text>
        <dbReference type="Rhea" id="RHEA:21740"/>
        <dbReference type="Rhea" id="RHEA-COMP:10698"/>
        <dbReference type="Rhea" id="RHEA-COMP:10700"/>
        <dbReference type="ChEBI" id="CHEBI:15361"/>
        <dbReference type="ChEBI" id="CHEBI:15378"/>
        <dbReference type="ChEBI" id="CHEBI:29919"/>
        <dbReference type="ChEBI" id="CHEBI:29950"/>
        <dbReference type="ChEBI" id="CHEBI:50058"/>
        <dbReference type="ChEBI" id="CHEBI:57678"/>
        <dbReference type="EC" id="2.8.1.2"/>
    </reaction>
    <physiologicalReaction direction="left-to-right" evidence="5">
        <dbReference type="Rhea" id="RHEA:21741"/>
    </physiologicalReaction>
</comment>
<dbReference type="RefSeq" id="WP_227028666.1">
    <property type="nucleotide sequence ID" value="NZ_CP006745.1"/>
</dbReference>
<dbReference type="CDD" id="cd01448">
    <property type="entry name" value="TST_Repeat_1"/>
    <property type="match status" value="1"/>
</dbReference>
<evidence type="ECO:0000256" key="6">
    <source>
        <dbReference type="RuleBase" id="RU000507"/>
    </source>
</evidence>
<organism evidence="8 9">
    <name type="scientific">Candidatus Endolissoclinum faulkneri L5</name>
    <dbReference type="NCBI Taxonomy" id="1401328"/>
    <lineage>
        <taxon>Bacteria</taxon>
        <taxon>Pseudomonadati</taxon>
        <taxon>Pseudomonadota</taxon>
        <taxon>Alphaproteobacteria</taxon>
        <taxon>Rhodospirillales</taxon>
        <taxon>Rhodospirillaceae</taxon>
        <taxon>Candidatus Endolissoclinum</taxon>
    </lineage>
</organism>
<dbReference type="InterPro" id="IPR036873">
    <property type="entry name" value="Rhodanese-like_dom_sf"/>
</dbReference>
<feature type="domain" description="Rhodanese" evidence="7">
    <location>
        <begin position="17"/>
        <end position="134"/>
    </location>
</feature>
<dbReference type="InterPro" id="IPR001763">
    <property type="entry name" value="Rhodanese-like_dom"/>
</dbReference>
<feature type="domain" description="Rhodanese" evidence="7">
    <location>
        <begin position="165"/>
        <end position="280"/>
    </location>
</feature>
<dbReference type="KEGG" id="efk:P856_750"/>
<evidence type="ECO:0000256" key="1">
    <source>
        <dbReference type="ARBA" id="ARBA00004496"/>
    </source>
</evidence>
<dbReference type="InterPro" id="IPR001307">
    <property type="entry name" value="Thiosulphate_STrfase_CS"/>
</dbReference>
<dbReference type="FunFam" id="3.40.250.10:FF:000015">
    <property type="entry name" value="Sulfurtransferase"/>
    <property type="match status" value="1"/>
</dbReference>
<evidence type="ECO:0000313" key="9">
    <source>
        <dbReference type="Proteomes" id="UP000018700"/>
    </source>
</evidence>
<evidence type="ECO:0000256" key="5">
    <source>
        <dbReference type="ARBA" id="ARBA00051793"/>
    </source>
</evidence>
<dbReference type="PROSITE" id="PS00683">
    <property type="entry name" value="RHODANESE_2"/>
    <property type="match status" value="1"/>
</dbReference>
<accession>V9TUW2</accession>
<dbReference type="PANTHER" id="PTHR11364:SF27">
    <property type="entry name" value="SULFURTRANSFERASE"/>
    <property type="match status" value="1"/>
</dbReference>
<dbReference type="SUPFAM" id="SSF52821">
    <property type="entry name" value="Rhodanese/Cell cycle control phosphatase"/>
    <property type="match status" value="2"/>
</dbReference>
<keyword evidence="8" id="KW-0670">Pyruvate</keyword>
<keyword evidence="3 6" id="KW-0808">Transferase</keyword>
<dbReference type="Pfam" id="PF00581">
    <property type="entry name" value="Rhodanese"/>
    <property type="match status" value="2"/>
</dbReference>
<dbReference type="NCBIfam" id="NF008557">
    <property type="entry name" value="PRK11493.1"/>
    <property type="match status" value="1"/>
</dbReference>
<dbReference type="InterPro" id="IPR045078">
    <property type="entry name" value="TST/MPST-like"/>
</dbReference>
<dbReference type="PATRIC" id="fig|1401328.3.peg.756"/>
<evidence type="ECO:0000256" key="2">
    <source>
        <dbReference type="ARBA" id="ARBA00022490"/>
    </source>
</evidence>
<dbReference type="CDD" id="cd01449">
    <property type="entry name" value="TST_Repeat_2"/>
    <property type="match status" value="1"/>
</dbReference>
<protein>
    <recommendedName>
        <fullName evidence="6">Sulfurtransferase</fullName>
    </recommendedName>
</protein>
<dbReference type="HOGENOM" id="CLU_031618_3_0_5"/>
<reference evidence="8 9" key="1">
    <citation type="journal article" date="2013" name="PLoS ONE">
        <title>Bacterial endosymbiosis in a chordate host: long-term co-evolution and conservation of secondary metabolism.</title>
        <authorList>
            <person name="Kwan J.C."/>
            <person name="Schmidt E.W."/>
        </authorList>
    </citation>
    <scope>NUCLEOTIDE SEQUENCE [LARGE SCALE GENOMIC DNA]</scope>
    <source>
        <strain evidence="9">faulkneri L5</strain>
    </source>
</reference>
<evidence type="ECO:0000313" key="8">
    <source>
        <dbReference type="EMBL" id="AHC73952.1"/>
    </source>
</evidence>
<dbReference type="SMART" id="SM00450">
    <property type="entry name" value="RHOD"/>
    <property type="match status" value="2"/>
</dbReference>
<dbReference type="GO" id="GO:0005737">
    <property type="term" value="C:cytoplasm"/>
    <property type="evidence" value="ECO:0007669"/>
    <property type="project" value="UniProtKB-SubCell"/>
</dbReference>
<keyword evidence="4" id="KW-0677">Repeat</keyword>
<name>V9TUW2_9PROT</name>
<dbReference type="Proteomes" id="UP000018700">
    <property type="component" value="Chromosome"/>
</dbReference>
<dbReference type="AlphaFoldDB" id="V9TUW2"/>
<proteinExistence type="predicted"/>
<evidence type="ECO:0000259" key="7">
    <source>
        <dbReference type="PROSITE" id="PS50206"/>
    </source>
</evidence>
<dbReference type="EMBL" id="CP006745">
    <property type="protein sequence ID" value="AHC73952.1"/>
    <property type="molecule type" value="Genomic_DNA"/>
</dbReference>
<dbReference type="FunFam" id="3.40.250.10:FF:000001">
    <property type="entry name" value="Sulfurtransferase"/>
    <property type="match status" value="1"/>
</dbReference>
<comment type="subcellular location">
    <subcellularLocation>
        <location evidence="1">Cytoplasm</location>
    </subcellularLocation>
</comment>
<evidence type="ECO:0000256" key="4">
    <source>
        <dbReference type="ARBA" id="ARBA00022737"/>
    </source>
</evidence>